<dbReference type="GO" id="GO:0016787">
    <property type="term" value="F:hydrolase activity"/>
    <property type="evidence" value="ECO:0007669"/>
    <property type="project" value="UniProtKB-KW"/>
</dbReference>
<protein>
    <recommendedName>
        <fullName evidence="10">CRISPR-associated endonuclease Cas1</fullName>
        <ecNumber evidence="10">3.1.-.-</ecNumber>
    </recommendedName>
</protein>
<comment type="cofactor">
    <cofactor evidence="10">
        <name>Mg(2+)</name>
        <dbReference type="ChEBI" id="CHEBI:18420"/>
    </cofactor>
    <cofactor evidence="10">
        <name>Mn(2+)</name>
        <dbReference type="ChEBI" id="CHEBI:29035"/>
    </cofactor>
</comment>
<evidence type="ECO:0000256" key="10">
    <source>
        <dbReference type="HAMAP-Rule" id="MF_01470"/>
    </source>
</evidence>
<dbReference type="InterPro" id="IPR042211">
    <property type="entry name" value="CRISPR-assoc_Cas1_N"/>
</dbReference>
<reference evidence="11 12" key="1">
    <citation type="submission" date="2021-10" db="EMBL/GenBank/DDBJ databases">
        <title>Anaerobic single-cell dispensing facilitates the cultivation of human gut bacteria.</title>
        <authorList>
            <person name="Afrizal A."/>
        </authorList>
    </citation>
    <scope>NUCLEOTIDE SEQUENCE [LARGE SCALE GENOMIC DNA]</scope>
    <source>
        <strain evidence="11 12">CLA-AA-H277</strain>
    </source>
</reference>
<dbReference type="Gene3D" id="1.20.120.920">
    <property type="entry name" value="CRISPR-associated endonuclease Cas1, C-terminal domain"/>
    <property type="match status" value="1"/>
</dbReference>
<feature type="binding site" evidence="10">
    <location>
        <position position="236"/>
    </location>
    <ligand>
        <name>Mn(2+)</name>
        <dbReference type="ChEBI" id="CHEBI:29035"/>
    </ligand>
</feature>
<dbReference type="GO" id="GO:0003677">
    <property type="term" value="F:DNA binding"/>
    <property type="evidence" value="ECO:0007669"/>
    <property type="project" value="UniProtKB-KW"/>
</dbReference>
<evidence type="ECO:0000313" key="12">
    <source>
        <dbReference type="Proteomes" id="UP001197875"/>
    </source>
</evidence>
<feature type="binding site" evidence="10">
    <location>
        <position position="156"/>
    </location>
    <ligand>
        <name>Mn(2+)</name>
        <dbReference type="ChEBI" id="CHEBI:29035"/>
    </ligand>
</feature>
<evidence type="ECO:0000256" key="3">
    <source>
        <dbReference type="ARBA" id="ARBA00022759"/>
    </source>
</evidence>
<gene>
    <name evidence="10 11" type="primary">cas1</name>
    <name evidence="11" type="ORF">LKD71_05970</name>
</gene>
<keyword evidence="3 10" id="KW-0255">Endonuclease</keyword>
<keyword evidence="7 10" id="KW-0238">DNA-binding</keyword>
<comment type="function">
    <text evidence="10">CRISPR (clustered regularly interspaced short palindromic repeat), is an adaptive immune system that provides protection against mobile genetic elements (viruses, transposable elements and conjugative plasmids). CRISPR clusters contain spacers, sequences complementary to antecedent mobile elements, and target invading nucleic acids. CRISPR clusters are transcribed and processed into CRISPR RNA (crRNA). Acts as a dsDNA endonuclease. Involved in the integration of spacer DNA into the CRISPR cassette.</text>
</comment>
<sequence>MGLLYVNENGAVIGVEANQCTVTYKDGMKRMIPIESLEAITIMGQSQMTTQCAEECMERGISVSYFSKGGRYFGRLISTGHVNTERQRKQSALYDTEFAVKIGKKILNAKIKNQSVVLKRYEKSKGITLNEEQKMMNICRNKVLECQKISEMIGFEGQAAKYYFKGLSECIDKQFYFQGRSKRPPRDEFNSMISLGYSILMNEVYCKIEMKGLNPFFGFIHRDAEKHPTLASDLMEEWRAIIVDATVMSMINGHEIAKDGFICNEDRPGCYMTKNGLKVYLNKLERKFQTEVRYLKYIDYPVSFRRGIFLQMESLAKAIEEGDAELYEPIIIR</sequence>
<dbReference type="AlphaFoldDB" id="A0AAE3J5V3"/>
<dbReference type="InterPro" id="IPR002729">
    <property type="entry name" value="CRISPR-assoc_Cas1"/>
</dbReference>
<dbReference type="GO" id="GO:0051607">
    <property type="term" value="P:defense response to virus"/>
    <property type="evidence" value="ECO:0007669"/>
    <property type="project" value="UniProtKB-UniRule"/>
</dbReference>
<keyword evidence="1 10" id="KW-0540">Nuclease</keyword>
<keyword evidence="5 10" id="KW-0460">Magnesium</keyword>
<dbReference type="EC" id="3.1.-.-" evidence="10"/>
<dbReference type="CDD" id="cd09634">
    <property type="entry name" value="Cas1_I-II-III"/>
    <property type="match status" value="1"/>
</dbReference>
<evidence type="ECO:0000256" key="4">
    <source>
        <dbReference type="ARBA" id="ARBA00022801"/>
    </source>
</evidence>
<evidence type="ECO:0000256" key="9">
    <source>
        <dbReference type="ARBA" id="ARBA00038592"/>
    </source>
</evidence>
<dbReference type="InterPro" id="IPR050646">
    <property type="entry name" value="Cas1"/>
</dbReference>
<dbReference type="Gene3D" id="3.100.10.20">
    <property type="entry name" value="CRISPR-associated endonuclease Cas1, N-terminal domain"/>
    <property type="match status" value="1"/>
</dbReference>
<dbReference type="PANTHER" id="PTHR34353:SF2">
    <property type="entry name" value="CRISPR-ASSOCIATED ENDONUCLEASE CAS1 1"/>
    <property type="match status" value="1"/>
</dbReference>
<evidence type="ECO:0000256" key="1">
    <source>
        <dbReference type="ARBA" id="ARBA00022722"/>
    </source>
</evidence>
<feature type="binding site" evidence="10">
    <location>
        <position position="221"/>
    </location>
    <ligand>
        <name>Mn(2+)</name>
        <dbReference type="ChEBI" id="CHEBI:29035"/>
    </ligand>
</feature>
<evidence type="ECO:0000313" key="11">
    <source>
        <dbReference type="EMBL" id="MCC2189359.1"/>
    </source>
</evidence>
<evidence type="ECO:0000256" key="8">
    <source>
        <dbReference type="ARBA" id="ARBA00023211"/>
    </source>
</evidence>
<comment type="caution">
    <text evidence="11">The sequence shown here is derived from an EMBL/GenBank/DDBJ whole genome shotgun (WGS) entry which is preliminary data.</text>
</comment>
<keyword evidence="2 10" id="KW-0479">Metal-binding</keyword>
<comment type="similarity">
    <text evidence="10">Belongs to the CRISPR-associated endonuclease Cas1 family.</text>
</comment>
<dbReference type="HAMAP" id="MF_01470">
    <property type="entry name" value="Cas1"/>
    <property type="match status" value="1"/>
</dbReference>
<dbReference type="EMBL" id="JAJEPR010000007">
    <property type="protein sequence ID" value="MCC2189359.1"/>
    <property type="molecule type" value="Genomic_DNA"/>
</dbReference>
<dbReference type="InterPro" id="IPR042206">
    <property type="entry name" value="CRISPR-assoc_Cas1_C"/>
</dbReference>
<evidence type="ECO:0000256" key="5">
    <source>
        <dbReference type="ARBA" id="ARBA00022842"/>
    </source>
</evidence>
<dbReference type="Proteomes" id="UP001197875">
    <property type="component" value="Unassembled WGS sequence"/>
</dbReference>
<dbReference type="GO" id="GO:0046872">
    <property type="term" value="F:metal ion binding"/>
    <property type="evidence" value="ECO:0007669"/>
    <property type="project" value="UniProtKB-UniRule"/>
</dbReference>
<evidence type="ECO:0000256" key="7">
    <source>
        <dbReference type="ARBA" id="ARBA00023125"/>
    </source>
</evidence>
<dbReference type="RefSeq" id="WP_227614717.1">
    <property type="nucleotide sequence ID" value="NZ_JAJEPR010000007.1"/>
</dbReference>
<organism evidence="11 12">
    <name type="scientific">Fusicatenibacter faecihominis</name>
    <dbReference type="NCBI Taxonomy" id="2881276"/>
    <lineage>
        <taxon>Bacteria</taxon>
        <taxon>Bacillati</taxon>
        <taxon>Bacillota</taxon>
        <taxon>Clostridia</taxon>
        <taxon>Lachnospirales</taxon>
        <taxon>Lachnospiraceae</taxon>
        <taxon>Fusicatenibacter</taxon>
    </lineage>
</organism>
<dbReference type="Pfam" id="PF01867">
    <property type="entry name" value="Cas_Cas1"/>
    <property type="match status" value="1"/>
</dbReference>
<comment type="subunit">
    <text evidence="9 10">Homodimer, forms a heterotetramer with a Cas2 homodimer.</text>
</comment>
<dbReference type="NCBIfam" id="TIGR00287">
    <property type="entry name" value="cas1"/>
    <property type="match status" value="1"/>
</dbReference>
<keyword evidence="6 10" id="KW-0051">Antiviral defense</keyword>
<name>A0AAE3J5V3_9FIRM</name>
<evidence type="ECO:0000256" key="6">
    <source>
        <dbReference type="ARBA" id="ARBA00023118"/>
    </source>
</evidence>
<dbReference type="GO" id="GO:0043571">
    <property type="term" value="P:maintenance of CRISPR repeat elements"/>
    <property type="evidence" value="ECO:0007669"/>
    <property type="project" value="UniProtKB-UniRule"/>
</dbReference>
<accession>A0AAE3J5V3</accession>
<keyword evidence="12" id="KW-1185">Reference proteome</keyword>
<dbReference type="PANTHER" id="PTHR34353">
    <property type="entry name" value="CRISPR-ASSOCIATED ENDONUCLEASE CAS1 1"/>
    <property type="match status" value="1"/>
</dbReference>
<keyword evidence="8 10" id="KW-0464">Manganese</keyword>
<evidence type="ECO:0000256" key="2">
    <source>
        <dbReference type="ARBA" id="ARBA00022723"/>
    </source>
</evidence>
<dbReference type="GO" id="GO:0004519">
    <property type="term" value="F:endonuclease activity"/>
    <property type="evidence" value="ECO:0007669"/>
    <property type="project" value="UniProtKB-UniRule"/>
</dbReference>
<keyword evidence="4 10" id="KW-0378">Hydrolase</keyword>
<proteinExistence type="inferred from homology"/>